<sequence length="60" mass="7019">MGHPRREAFGKATVAKSSAERTRPFVDEQSDKQYDDLEQRNLVSSWTEVFQTGKRYRIVD</sequence>
<gene>
    <name evidence="2" type="ORF">LEMA_P046130.1</name>
</gene>
<name>E5R4D9_LEPMJ</name>
<keyword evidence="3" id="KW-1185">Reference proteome</keyword>
<dbReference type="EMBL" id="FP929083">
    <property type="protein sequence ID" value="CBX91907.1"/>
    <property type="molecule type" value="Genomic_DNA"/>
</dbReference>
<dbReference type="Proteomes" id="UP000002668">
    <property type="component" value="Genome"/>
</dbReference>
<evidence type="ECO:0000313" key="3">
    <source>
        <dbReference type="Proteomes" id="UP000002668"/>
    </source>
</evidence>
<accession>E5R4D9</accession>
<feature type="region of interest" description="Disordered" evidence="1">
    <location>
        <begin position="1"/>
        <end position="32"/>
    </location>
</feature>
<protein>
    <submittedName>
        <fullName evidence="2">Predicted protein</fullName>
    </submittedName>
</protein>
<organism evidence="3">
    <name type="scientific">Leptosphaeria maculans (strain JN3 / isolate v23.1.3 / race Av1-4-5-6-7-8)</name>
    <name type="common">Blackleg fungus</name>
    <name type="synonym">Phoma lingam</name>
    <dbReference type="NCBI Taxonomy" id="985895"/>
    <lineage>
        <taxon>Eukaryota</taxon>
        <taxon>Fungi</taxon>
        <taxon>Dikarya</taxon>
        <taxon>Ascomycota</taxon>
        <taxon>Pezizomycotina</taxon>
        <taxon>Dothideomycetes</taxon>
        <taxon>Pleosporomycetidae</taxon>
        <taxon>Pleosporales</taxon>
        <taxon>Pleosporineae</taxon>
        <taxon>Leptosphaeriaceae</taxon>
        <taxon>Plenodomus</taxon>
        <taxon>Plenodomus lingam/Leptosphaeria maculans species complex</taxon>
    </lineage>
</organism>
<evidence type="ECO:0000313" key="2">
    <source>
        <dbReference type="EMBL" id="CBX91907.1"/>
    </source>
</evidence>
<feature type="compositionally biased region" description="Basic and acidic residues" evidence="1">
    <location>
        <begin position="18"/>
        <end position="32"/>
    </location>
</feature>
<proteinExistence type="predicted"/>
<dbReference type="AlphaFoldDB" id="E5R4D9"/>
<evidence type="ECO:0000256" key="1">
    <source>
        <dbReference type="SAM" id="MobiDB-lite"/>
    </source>
</evidence>
<dbReference type="InParanoid" id="E5R4D9"/>
<reference evidence="3" key="1">
    <citation type="journal article" date="2011" name="Nat. Commun.">
        <title>Effector diversification within compartments of the Leptosphaeria maculans genome affected by Repeat-Induced Point mutations.</title>
        <authorList>
            <person name="Rouxel T."/>
            <person name="Grandaubert J."/>
            <person name="Hane J.K."/>
            <person name="Hoede C."/>
            <person name="van de Wouw A.P."/>
            <person name="Couloux A."/>
            <person name="Dominguez V."/>
            <person name="Anthouard V."/>
            <person name="Bally P."/>
            <person name="Bourras S."/>
            <person name="Cozijnsen A.J."/>
            <person name="Ciuffetti L.M."/>
            <person name="Degrave A."/>
            <person name="Dilmaghani A."/>
            <person name="Duret L."/>
            <person name="Fudal I."/>
            <person name="Goodwin S.B."/>
            <person name="Gout L."/>
            <person name="Glaser N."/>
            <person name="Linglin J."/>
            <person name="Kema G.H.J."/>
            <person name="Lapalu N."/>
            <person name="Lawrence C.B."/>
            <person name="May K."/>
            <person name="Meyer M."/>
            <person name="Ollivier B."/>
            <person name="Poulain J."/>
            <person name="Schoch C.L."/>
            <person name="Simon A."/>
            <person name="Spatafora J.W."/>
            <person name="Stachowiak A."/>
            <person name="Turgeon B.G."/>
            <person name="Tyler B.M."/>
            <person name="Vincent D."/>
            <person name="Weissenbach J."/>
            <person name="Amselem J."/>
            <person name="Quesneville H."/>
            <person name="Oliver R.P."/>
            <person name="Wincker P."/>
            <person name="Balesdent M.-H."/>
            <person name="Howlett B.J."/>
        </authorList>
    </citation>
    <scope>NUCLEOTIDE SEQUENCE [LARGE SCALE GENOMIC DNA]</scope>
    <source>
        <strain evidence="3">JN3 / isolate v23.1.3 / race Av1-4-5-6-7-8</strain>
    </source>
</reference>
<dbReference type="HOGENOM" id="CLU_2942185_0_0_1"/>
<dbReference type="VEuPathDB" id="FungiDB:LEMA_P046130.1"/>